<dbReference type="PROSITE" id="PS51257">
    <property type="entry name" value="PROKAR_LIPOPROTEIN"/>
    <property type="match status" value="1"/>
</dbReference>
<comment type="caution">
    <text evidence="2">The sequence shown here is derived from an EMBL/GenBank/DDBJ whole genome shotgun (WGS) entry which is preliminary data.</text>
</comment>
<dbReference type="PANTHER" id="PTHR43649:SF12">
    <property type="entry name" value="DIACETYLCHITOBIOSE BINDING PROTEIN DASA"/>
    <property type="match status" value="1"/>
</dbReference>
<evidence type="ECO:0000256" key="1">
    <source>
        <dbReference type="SAM" id="SignalP"/>
    </source>
</evidence>
<dbReference type="AlphaFoldDB" id="A0A4U3M4D6"/>
<organism evidence="2 3">
    <name type="scientific">Kribbella jiaozuonensis</name>
    <dbReference type="NCBI Taxonomy" id="2575441"/>
    <lineage>
        <taxon>Bacteria</taxon>
        <taxon>Bacillati</taxon>
        <taxon>Actinomycetota</taxon>
        <taxon>Actinomycetes</taxon>
        <taxon>Propionibacteriales</taxon>
        <taxon>Kribbellaceae</taxon>
        <taxon>Kribbella</taxon>
    </lineage>
</organism>
<dbReference type="Pfam" id="PF01547">
    <property type="entry name" value="SBP_bac_1"/>
    <property type="match status" value="1"/>
</dbReference>
<dbReference type="Gene3D" id="3.40.190.10">
    <property type="entry name" value="Periplasmic binding protein-like II"/>
    <property type="match status" value="2"/>
</dbReference>
<proteinExistence type="predicted"/>
<dbReference type="EMBL" id="SZPZ01000001">
    <property type="protein sequence ID" value="TKK82744.1"/>
    <property type="molecule type" value="Genomic_DNA"/>
</dbReference>
<accession>A0A4U3M4D6</accession>
<evidence type="ECO:0000313" key="3">
    <source>
        <dbReference type="Proteomes" id="UP000305836"/>
    </source>
</evidence>
<dbReference type="OrthoDB" id="7937990at2"/>
<dbReference type="SUPFAM" id="SSF53850">
    <property type="entry name" value="Periplasmic binding protein-like II"/>
    <property type="match status" value="1"/>
</dbReference>
<feature type="signal peptide" evidence="1">
    <location>
        <begin position="1"/>
        <end position="21"/>
    </location>
</feature>
<dbReference type="InterPro" id="IPR006059">
    <property type="entry name" value="SBP"/>
</dbReference>
<dbReference type="Proteomes" id="UP000305836">
    <property type="component" value="Unassembled WGS sequence"/>
</dbReference>
<reference evidence="2 3" key="1">
    <citation type="submission" date="2019-04" db="EMBL/GenBank/DDBJ databases">
        <title>Kribbella sp. NEAU-THZ 27 nov., a novel actinomycete isolated from soil.</title>
        <authorList>
            <person name="Duan L."/>
        </authorList>
    </citation>
    <scope>NUCLEOTIDE SEQUENCE [LARGE SCALE GENOMIC DNA]</scope>
    <source>
        <strain evidence="3">NEAU-THZ27</strain>
    </source>
</reference>
<dbReference type="RefSeq" id="WP_137253433.1">
    <property type="nucleotide sequence ID" value="NZ_JBHSPQ010000001.1"/>
</dbReference>
<gene>
    <name evidence="2" type="ORF">FDA38_08280</name>
</gene>
<keyword evidence="3" id="KW-1185">Reference proteome</keyword>
<keyword evidence="1" id="KW-0732">Signal</keyword>
<name>A0A4U3M4D6_9ACTN</name>
<protein>
    <submittedName>
        <fullName evidence="2">Extracellular solute-binding protein</fullName>
    </submittedName>
</protein>
<dbReference type="PANTHER" id="PTHR43649">
    <property type="entry name" value="ARABINOSE-BINDING PROTEIN-RELATED"/>
    <property type="match status" value="1"/>
</dbReference>
<sequence>MKKIAFVASAVLSTATLLATAACTGGAPGTGSEDVKQDTSGQQEIRYMIGQPEDPADLELIKSDLKTFETKNPGITVKLDVIPSENVRTVLQTQLRSGQGPDVFGYDTGPGFAGALAKAGLVYDLTKAYADKKWPIYDFAKKRVTFDGKIVGVPSQIEEVGVFYNKTLFAKYGIAEPKSLTDLTAAAEKLKQNNVVPFAVSDKEGWQGGHLLSMSLSSAVGSKGMDDLLNGRTSWNTQPVVDSLAVWKDWNDKKLLTPSPTAVSYDNANALFYSGKAAMNPTGSWLALDIERNAKFDVGFIPFPAKDGAGIFSGGLGSGTFVSASTTKADASIKFLDYLLTPEHGRWAAEKLQDIPAYPIDTNGMTASPLFKQVLDDSAKIADGTGDFGYNIDVLTTDVFNNAMWKGIQGILSGQGDAAKVAAQLQTAYEKSAK</sequence>
<dbReference type="InterPro" id="IPR050490">
    <property type="entry name" value="Bact_solute-bd_prot1"/>
</dbReference>
<feature type="chain" id="PRO_5020707764" evidence="1">
    <location>
        <begin position="22"/>
        <end position="434"/>
    </location>
</feature>
<evidence type="ECO:0000313" key="2">
    <source>
        <dbReference type="EMBL" id="TKK82744.1"/>
    </source>
</evidence>